<dbReference type="PRINTS" id="PR00503">
    <property type="entry name" value="BROMODOMAIN"/>
</dbReference>
<evidence type="ECO:0000256" key="3">
    <source>
        <dbReference type="SAM" id="MobiDB-lite"/>
    </source>
</evidence>
<dbReference type="Gene3D" id="1.20.1270.220">
    <property type="match status" value="1"/>
</dbReference>
<feature type="region of interest" description="Disordered" evidence="3">
    <location>
        <begin position="214"/>
        <end position="236"/>
    </location>
</feature>
<evidence type="ECO:0000313" key="5">
    <source>
        <dbReference type="EMBL" id="CDW88525.1"/>
    </source>
</evidence>
<evidence type="ECO:0000259" key="4">
    <source>
        <dbReference type="PROSITE" id="PS50014"/>
    </source>
</evidence>
<dbReference type="InterPro" id="IPR038336">
    <property type="entry name" value="NET_sf"/>
</dbReference>
<dbReference type="AlphaFoldDB" id="A0A078B1T8"/>
<name>A0A078B1T8_STYLE</name>
<accession>A0A078B1T8</accession>
<dbReference type="OMA" id="ESCEPFR"/>
<feature type="domain" description="Bromo" evidence="4">
    <location>
        <begin position="25"/>
        <end position="97"/>
    </location>
</feature>
<evidence type="ECO:0000313" key="6">
    <source>
        <dbReference type="Proteomes" id="UP000039865"/>
    </source>
</evidence>
<sequence>MSLTEKSDIRAEDKNKLKEIINGIEDDPQSYEFREPVDWKNLGLTDYPEIIKKPMDLSTLRKNLVKGRYKKYEDFFKDIQLIWDNCKQYNIQGSDIYKQAEHLEKVSKKQVNKCKEDIGISRKKPKIKEESKKNGDKSDNENDDEDVEDVPFEKKVHFTEKVRRLTNEGLTKLVKKVKELCPKALEDVDDQKLHIKVDEIDKDSFEKLDQLVDENLGKSNKENLGKDPEVRKKQKI</sequence>
<dbReference type="OrthoDB" id="311166at2759"/>
<feature type="compositionally biased region" description="Basic and acidic residues" evidence="3">
    <location>
        <begin position="127"/>
        <end position="140"/>
    </location>
</feature>
<keyword evidence="6" id="KW-1185">Reference proteome</keyword>
<gene>
    <name evidence="5" type="primary">Contig15559.g16580</name>
    <name evidence="5" type="ORF">STYLEM_17647</name>
</gene>
<dbReference type="SUPFAM" id="SSF47370">
    <property type="entry name" value="Bromodomain"/>
    <property type="match status" value="1"/>
</dbReference>
<feature type="region of interest" description="Disordered" evidence="3">
    <location>
        <begin position="125"/>
        <end position="148"/>
    </location>
</feature>
<dbReference type="Gene3D" id="1.20.920.10">
    <property type="entry name" value="Bromodomain-like"/>
    <property type="match status" value="1"/>
</dbReference>
<dbReference type="Pfam" id="PF00439">
    <property type="entry name" value="Bromodomain"/>
    <property type="match status" value="1"/>
</dbReference>
<evidence type="ECO:0000256" key="2">
    <source>
        <dbReference type="PROSITE-ProRule" id="PRU00035"/>
    </source>
</evidence>
<dbReference type="PANTHER" id="PTHR45926">
    <property type="entry name" value="OSJNBA0053K19.4 PROTEIN"/>
    <property type="match status" value="1"/>
</dbReference>
<organism evidence="5 6">
    <name type="scientific">Stylonychia lemnae</name>
    <name type="common">Ciliate</name>
    <dbReference type="NCBI Taxonomy" id="5949"/>
    <lineage>
        <taxon>Eukaryota</taxon>
        <taxon>Sar</taxon>
        <taxon>Alveolata</taxon>
        <taxon>Ciliophora</taxon>
        <taxon>Intramacronucleata</taxon>
        <taxon>Spirotrichea</taxon>
        <taxon>Stichotrichia</taxon>
        <taxon>Sporadotrichida</taxon>
        <taxon>Oxytrichidae</taxon>
        <taxon>Stylonychinae</taxon>
        <taxon>Stylonychia</taxon>
    </lineage>
</organism>
<protein>
    <submittedName>
        <fullName evidence="5">Bromodomain containing protein</fullName>
    </submittedName>
</protein>
<evidence type="ECO:0000256" key="1">
    <source>
        <dbReference type="ARBA" id="ARBA00023117"/>
    </source>
</evidence>
<dbReference type="InParanoid" id="A0A078B1T8"/>
<dbReference type="InterPro" id="IPR036427">
    <property type="entry name" value="Bromodomain-like_sf"/>
</dbReference>
<dbReference type="SMART" id="SM00297">
    <property type="entry name" value="BROMO"/>
    <property type="match status" value="1"/>
</dbReference>
<reference evidence="5 6" key="1">
    <citation type="submission" date="2014-06" db="EMBL/GenBank/DDBJ databases">
        <authorList>
            <person name="Swart Estienne"/>
        </authorList>
    </citation>
    <scope>NUCLEOTIDE SEQUENCE [LARGE SCALE GENOMIC DNA]</scope>
    <source>
        <strain evidence="5 6">130c</strain>
    </source>
</reference>
<dbReference type="CDD" id="cd04369">
    <property type="entry name" value="Bromodomain"/>
    <property type="match status" value="1"/>
</dbReference>
<dbReference type="Proteomes" id="UP000039865">
    <property type="component" value="Unassembled WGS sequence"/>
</dbReference>
<keyword evidence="1 2" id="KW-0103">Bromodomain</keyword>
<dbReference type="InterPro" id="IPR001487">
    <property type="entry name" value="Bromodomain"/>
</dbReference>
<proteinExistence type="predicted"/>
<dbReference type="PROSITE" id="PS50014">
    <property type="entry name" value="BROMODOMAIN_2"/>
    <property type="match status" value="1"/>
</dbReference>
<dbReference type="EMBL" id="CCKQ01016660">
    <property type="protein sequence ID" value="CDW88525.1"/>
    <property type="molecule type" value="Genomic_DNA"/>
</dbReference>